<accession>H1YWK8</accession>
<gene>
    <name evidence="2" type="ORF">Metlim_1709</name>
</gene>
<feature type="region of interest" description="Disordered" evidence="1">
    <location>
        <begin position="24"/>
        <end position="47"/>
    </location>
</feature>
<keyword evidence="3" id="KW-1185">Reference proteome</keyword>
<dbReference type="InParanoid" id="H1YWK8"/>
<protein>
    <submittedName>
        <fullName evidence="2">Uncharacterized protein</fullName>
    </submittedName>
</protein>
<organism evidence="2 3">
    <name type="scientific">Methanoplanus limicola DSM 2279</name>
    <dbReference type="NCBI Taxonomy" id="937775"/>
    <lineage>
        <taxon>Archaea</taxon>
        <taxon>Methanobacteriati</taxon>
        <taxon>Methanobacteriota</taxon>
        <taxon>Stenosarchaea group</taxon>
        <taxon>Methanomicrobia</taxon>
        <taxon>Methanomicrobiales</taxon>
        <taxon>Methanomicrobiaceae</taxon>
        <taxon>Methanoplanus</taxon>
    </lineage>
</organism>
<evidence type="ECO:0000256" key="1">
    <source>
        <dbReference type="SAM" id="MobiDB-lite"/>
    </source>
</evidence>
<dbReference type="Proteomes" id="UP000005741">
    <property type="component" value="Chromosome"/>
</dbReference>
<dbReference type="AlphaFoldDB" id="H1YWK8"/>
<dbReference type="EMBL" id="CM001436">
    <property type="protein sequence ID" value="EHQ35810.1"/>
    <property type="molecule type" value="Genomic_DNA"/>
</dbReference>
<evidence type="ECO:0000313" key="2">
    <source>
        <dbReference type="EMBL" id="EHQ35810.1"/>
    </source>
</evidence>
<sequence>MNPYDMIKIPVTKRKIENITHAGLQSTVNMPPSAPPKEPMNPATGKAITNPANISAYLLNEPNKYLTNSIITTRHSPRPEIKRPKHRAFCKCIE</sequence>
<dbReference type="HOGENOM" id="CLU_2379425_0_0_2"/>
<proteinExistence type="predicted"/>
<evidence type="ECO:0000313" key="3">
    <source>
        <dbReference type="Proteomes" id="UP000005741"/>
    </source>
</evidence>
<reference evidence="2 3" key="1">
    <citation type="submission" date="2011-10" db="EMBL/GenBank/DDBJ databases">
        <title>The Improved High-Quality Draft genome of Methanoplanus limicola DSM 2279.</title>
        <authorList>
            <consortium name="US DOE Joint Genome Institute (JGI-PGF)"/>
            <person name="Lucas S."/>
            <person name="Copeland A."/>
            <person name="Lapidus A."/>
            <person name="Glavina del Rio T."/>
            <person name="Dalin E."/>
            <person name="Tice H."/>
            <person name="Bruce D."/>
            <person name="Goodwin L."/>
            <person name="Pitluck S."/>
            <person name="Peters L."/>
            <person name="Mikhailova N."/>
            <person name="Lu M."/>
            <person name="Kyrpides N."/>
            <person name="Mavromatis K."/>
            <person name="Ivanova N."/>
            <person name="Markowitz V."/>
            <person name="Cheng J.-F."/>
            <person name="Hugenholtz P."/>
            <person name="Woyke T."/>
            <person name="Wu D."/>
            <person name="Wirth R."/>
            <person name="Brambilla E.-M."/>
            <person name="Klenk H.-P."/>
            <person name="Eisen J.A."/>
        </authorList>
    </citation>
    <scope>NUCLEOTIDE SEQUENCE [LARGE SCALE GENOMIC DNA]</scope>
    <source>
        <strain evidence="2 3">DSM 2279</strain>
    </source>
</reference>
<name>H1YWK8_9EURY</name>